<protein>
    <submittedName>
        <fullName evidence="2">2500_t:CDS:1</fullName>
    </submittedName>
</protein>
<reference evidence="2" key="1">
    <citation type="submission" date="2021-06" db="EMBL/GenBank/DDBJ databases">
        <authorList>
            <person name="Kallberg Y."/>
            <person name="Tangrot J."/>
            <person name="Rosling A."/>
        </authorList>
    </citation>
    <scope>NUCLEOTIDE SEQUENCE</scope>
    <source>
        <strain evidence="2">MT106</strain>
    </source>
</reference>
<keyword evidence="1" id="KW-1133">Transmembrane helix</keyword>
<evidence type="ECO:0000313" key="3">
    <source>
        <dbReference type="Proteomes" id="UP000789831"/>
    </source>
</evidence>
<name>A0A9N8ZQ77_9GLOM</name>
<evidence type="ECO:0000256" key="1">
    <source>
        <dbReference type="SAM" id="Phobius"/>
    </source>
</evidence>
<proteinExistence type="predicted"/>
<keyword evidence="1" id="KW-0472">Membrane</keyword>
<keyword evidence="1" id="KW-0812">Transmembrane</keyword>
<accession>A0A9N8ZQ77</accession>
<organism evidence="2 3">
    <name type="scientific">Ambispora gerdemannii</name>
    <dbReference type="NCBI Taxonomy" id="144530"/>
    <lineage>
        <taxon>Eukaryota</taxon>
        <taxon>Fungi</taxon>
        <taxon>Fungi incertae sedis</taxon>
        <taxon>Mucoromycota</taxon>
        <taxon>Glomeromycotina</taxon>
        <taxon>Glomeromycetes</taxon>
        <taxon>Archaeosporales</taxon>
        <taxon>Ambisporaceae</taxon>
        <taxon>Ambispora</taxon>
    </lineage>
</organism>
<comment type="caution">
    <text evidence="2">The sequence shown here is derived from an EMBL/GenBank/DDBJ whole genome shotgun (WGS) entry which is preliminary data.</text>
</comment>
<feature type="transmembrane region" description="Helical" evidence="1">
    <location>
        <begin position="75"/>
        <end position="92"/>
    </location>
</feature>
<dbReference type="EMBL" id="CAJVPL010000497">
    <property type="protein sequence ID" value="CAG8503560.1"/>
    <property type="molecule type" value="Genomic_DNA"/>
</dbReference>
<sequence length="309" mass="34633">MTMKEKNDQLPLFRWLLFPLAIFLTSIPSIFLSQAKNPNKLVPSSIATKISTNAKIPAGIVLTPSLSFNGGGDDVLVTCIWVITMLGVSGLVREKKFFAFLIAFTALQTFLAFCGVFSNNRAIASSLNGAWQRAYENNKDLLKEIQYEFSCKGFASIDDRPVEITESYDVSCGIVMVQRFGPQLYYVAMMLLISRLVQSIGVFALTYIFQKLTPPSPLNENPEFLMDHYQNEELELDSSAHYSASIVDSIATSITTKDNSHAHLVGMLIDILLLQCRILTRRTIRVYTQSSTIAKWASFYTSFYQIPPD</sequence>
<dbReference type="AlphaFoldDB" id="A0A9N8ZQ77"/>
<dbReference type="OrthoDB" id="2422716at2759"/>
<gene>
    <name evidence="2" type="ORF">AGERDE_LOCUS4370</name>
</gene>
<feature type="transmembrane region" description="Helical" evidence="1">
    <location>
        <begin position="184"/>
        <end position="209"/>
    </location>
</feature>
<feature type="transmembrane region" description="Helical" evidence="1">
    <location>
        <begin position="97"/>
        <end position="118"/>
    </location>
</feature>
<keyword evidence="3" id="KW-1185">Reference proteome</keyword>
<dbReference type="Proteomes" id="UP000789831">
    <property type="component" value="Unassembled WGS sequence"/>
</dbReference>
<evidence type="ECO:0000313" key="2">
    <source>
        <dbReference type="EMBL" id="CAG8503560.1"/>
    </source>
</evidence>
<feature type="transmembrane region" description="Helical" evidence="1">
    <location>
        <begin position="12"/>
        <end position="32"/>
    </location>
</feature>